<dbReference type="PANTHER" id="PTHR30404">
    <property type="entry name" value="N-ACETYLMURAMOYL-L-ALANINE AMIDASE"/>
    <property type="match status" value="1"/>
</dbReference>
<dbReference type="Pfam" id="PF01520">
    <property type="entry name" value="Amidase_3"/>
    <property type="match status" value="1"/>
</dbReference>
<dbReference type="PANTHER" id="PTHR30404:SF0">
    <property type="entry name" value="N-ACETYLMURAMOYL-L-ALANINE AMIDASE AMIC"/>
    <property type="match status" value="1"/>
</dbReference>
<keyword evidence="1" id="KW-0378">Hydrolase</keyword>
<dbReference type="SUPFAM" id="SSF53187">
    <property type="entry name" value="Zn-dependent exopeptidases"/>
    <property type="match status" value="1"/>
</dbReference>
<accession>A0ABX1RHM4</accession>
<evidence type="ECO:0000313" key="5">
    <source>
        <dbReference type="Proteomes" id="UP001296706"/>
    </source>
</evidence>
<keyword evidence="5" id="KW-1185">Reference proteome</keyword>
<gene>
    <name evidence="4" type="ORF">HF577_22700</name>
</gene>
<dbReference type="PROSITE" id="PS51257">
    <property type="entry name" value="PROKAR_LIPOPROTEIN"/>
    <property type="match status" value="1"/>
</dbReference>
<sequence>MAWRRGHRATLRVVRTSRLWLCGVALAAVLGGCATPPPQVPLPAAGSAPSAARARSPVSVAPPVVVLDPGHNGRNSRNLAAINRQVPDGRGGTKACNTTGTQTDAGYPEHAFNFDVASRVAQQLTAAGVRVVMTRTDDDGVGPCVDERGRAGDSAGAAAIVSIHADGAPARGAGFHVAYSDPPLNPAQEAPAHELSVALRDAMRSAGFVDSNYIGRDGLSPRSDLAGLNLATRPTALVECANMRNPAEAALVSSPEGRARYASALAQGVLAYLHRPG</sequence>
<keyword evidence="2" id="KW-0732">Signal</keyword>
<organism evidence="4 5">
    <name type="scientific">Pseudonocardia xinjiangensis</name>
    <dbReference type="NCBI Taxonomy" id="75289"/>
    <lineage>
        <taxon>Bacteria</taxon>
        <taxon>Bacillati</taxon>
        <taxon>Actinomycetota</taxon>
        <taxon>Actinomycetes</taxon>
        <taxon>Pseudonocardiales</taxon>
        <taxon>Pseudonocardiaceae</taxon>
        <taxon>Pseudonocardia</taxon>
    </lineage>
</organism>
<protein>
    <submittedName>
        <fullName evidence="4">N-acetylmuramoyl-L-alanine amidase</fullName>
    </submittedName>
</protein>
<evidence type="ECO:0000256" key="2">
    <source>
        <dbReference type="SAM" id="SignalP"/>
    </source>
</evidence>
<dbReference type="CDD" id="cd02696">
    <property type="entry name" value="MurNAc-LAA"/>
    <property type="match status" value="1"/>
</dbReference>
<dbReference type="Proteomes" id="UP001296706">
    <property type="component" value="Unassembled WGS sequence"/>
</dbReference>
<evidence type="ECO:0000256" key="1">
    <source>
        <dbReference type="ARBA" id="ARBA00022801"/>
    </source>
</evidence>
<reference evidence="4 5" key="1">
    <citation type="submission" date="2020-04" db="EMBL/GenBank/DDBJ databases">
        <authorList>
            <person name="Klaysubun C."/>
            <person name="Duangmal K."/>
            <person name="Lipun K."/>
        </authorList>
    </citation>
    <scope>NUCLEOTIDE SEQUENCE [LARGE SCALE GENOMIC DNA]</scope>
    <source>
        <strain evidence="4 5">JCM 11839</strain>
    </source>
</reference>
<feature type="signal peptide" evidence="2">
    <location>
        <begin position="1"/>
        <end position="27"/>
    </location>
</feature>
<dbReference type="EMBL" id="JAAXKY010000081">
    <property type="protein sequence ID" value="NMH79888.1"/>
    <property type="molecule type" value="Genomic_DNA"/>
</dbReference>
<comment type="caution">
    <text evidence="4">The sequence shown here is derived from an EMBL/GenBank/DDBJ whole genome shotgun (WGS) entry which is preliminary data.</text>
</comment>
<evidence type="ECO:0000259" key="3">
    <source>
        <dbReference type="SMART" id="SM00646"/>
    </source>
</evidence>
<dbReference type="InterPro" id="IPR050695">
    <property type="entry name" value="N-acetylmuramoyl_amidase_3"/>
</dbReference>
<name>A0ABX1RHM4_9PSEU</name>
<dbReference type="Gene3D" id="3.40.630.40">
    <property type="entry name" value="Zn-dependent exopeptidases"/>
    <property type="match status" value="1"/>
</dbReference>
<dbReference type="SMART" id="SM00646">
    <property type="entry name" value="Ami_3"/>
    <property type="match status" value="1"/>
</dbReference>
<feature type="chain" id="PRO_5046521907" evidence="2">
    <location>
        <begin position="28"/>
        <end position="277"/>
    </location>
</feature>
<evidence type="ECO:0000313" key="4">
    <source>
        <dbReference type="EMBL" id="NMH79888.1"/>
    </source>
</evidence>
<feature type="domain" description="MurNAc-LAA" evidence="3">
    <location>
        <begin position="149"/>
        <end position="270"/>
    </location>
</feature>
<dbReference type="InterPro" id="IPR002508">
    <property type="entry name" value="MurNAc-LAA_cat"/>
</dbReference>
<proteinExistence type="predicted"/>